<keyword evidence="1" id="KW-0812">Transmembrane</keyword>
<gene>
    <name evidence="2" type="ORF">GWK10_14735</name>
</gene>
<evidence type="ECO:0000313" key="3">
    <source>
        <dbReference type="Proteomes" id="UP000474296"/>
    </source>
</evidence>
<keyword evidence="1" id="KW-0472">Membrane</keyword>
<protein>
    <recommendedName>
        <fullName evidence="4">DUF2306 domain-containing protein</fullName>
    </recommendedName>
</protein>
<feature type="transmembrane region" description="Helical" evidence="1">
    <location>
        <begin position="190"/>
        <end position="208"/>
    </location>
</feature>
<accession>A0A6M0CLE0</accession>
<evidence type="ECO:0000256" key="1">
    <source>
        <dbReference type="SAM" id="Phobius"/>
    </source>
</evidence>
<feature type="transmembrane region" description="Helical" evidence="1">
    <location>
        <begin position="162"/>
        <end position="184"/>
    </location>
</feature>
<keyword evidence="3" id="KW-1185">Reference proteome</keyword>
<sequence>MEIVHKYNIVIHIITGCIALALGLVALLSTKGGKLHNTSGKYFLRLIAFVILTGLIGVFVFKRNSFLLVITVLSGYVSFSGYRVLVLKSNTLKSIDVLVAMASLLVLAYFLYYFKSIGMIWSPVIIYSGAGALLVVVMYDFLRYLIPKKKYEKNRIWLYEHVYKMTSAFSGLLAAFVGTVFDQYQPHSQYIPSVLGMMIIFGFMIYVYKYGLKKDLKSSRSSSTKKPDSN</sequence>
<evidence type="ECO:0008006" key="4">
    <source>
        <dbReference type="Google" id="ProtNLM"/>
    </source>
</evidence>
<organism evidence="2 3">
    <name type="scientific">Spongiivirga citrea</name>
    <dbReference type="NCBI Taxonomy" id="1481457"/>
    <lineage>
        <taxon>Bacteria</taxon>
        <taxon>Pseudomonadati</taxon>
        <taxon>Bacteroidota</taxon>
        <taxon>Flavobacteriia</taxon>
        <taxon>Flavobacteriales</taxon>
        <taxon>Flavobacteriaceae</taxon>
        <taxon>Spongiivirga</taxon>
    </lineage>
</organism>
<feature type="transmembrane region" description="Helical" evidence="1">
    <location>
        <begin position="6"/>
        <end position="30"/>
    </location>
</feature>
<feature type="transmembrane region" description="Helical" evidence="1">
    <location>
        <begin position="120"/>
        <end position="142"/>
    </location>
</feature>
<feature type="transmembrane region" description="Helical" evidence="1">
    <location>
        <begin position="97"/>
        <end position="114"/>
    </location>
</feature>
<dbReference type="AlphaFoldDB" id="A0A6M0CLE0"/>
<comment type="caution">
    <text evidence="2">The sequence shown here is derived from an EMBL/GenBank/DDBJ whole genome shotgun (WGS) entry which is preliminary data.</text>
</comment>
<dbReference type="EMBL" id="JAABOQ010000006">
    <property type="protein sequence ID" value="NER18472.1"/>
    <property type="molecule type" value="Genomic_DNA"/>
</dbReference>
<proteinExistence type="predicted"/>
<evidence type="ECO:0000313" key="2">
    <source>
        <dbReference type="EMBL" id="NER18472.1"/>
    </source>
</evidence>
<dbReference type="PROSITE" id="PS51257">
    <property type="entry name" value="PROKAR_LIPOPROTEIN"/>
    <property type="match status" value="1"/>
</dbReference>
<feature type="transmembrane region" description="Helical" evidence="1">
    <location>
        <begin position="42"/>
        <end position="60"/>
    </location>
</feature>
<feature type="transmembrane region" description="Helical" evidence="1">
    <location>
        <begin position="66"/>
        <end position="85"/>
    </location>
</feature>
<dbReference type="RefSeq" id="WP_164033162.1">
    <property type="nucleotide sequence ID" value="NZ_JAABOQ010000006.1"/>
</dbReference>
<name>A0A6M0CLE0_9FLAO</name>
<keyword evidence="1" id="KW-1133">Transmembrane helix</keyword>
<dbReference type="Proteomes" id="UP000474296">
    <property type="component" value="Unassembled WGS sequence"/>
</dbReference>
<reference evidence="2 3" key="1">
    <citation type="submission" date="2020-01" db="EMBL/GenBank/DDBJ databases">
        <title>Spongiivirga citrea KCTC 32990T.</title>
        <authorList>
            <person name="Wang G."/>
        </authorList>
    </citation>
    <scope>NUCLEOTIDE SEQUENCE [LARGE SCALE GENOMIC DNA]</scope>
    <source>
        <strain evidence="2 3">KCTC 32990</strain>
    </source>
</reference>